<reference evidence="3" key="1">
    <citation type="submission" date="2020-07" db="EMBL/GenBank/DDBJ databases">
        <title>Koleobacter methoxysyntrophicus gen. nov., sp. nov., a novel anaerobic bacterium isolated from deep subsurface oil field and proposal of Koleobacterales ord. nov. in the phylum Firmicutes.</title>
        <authorList>
            <person name="Sakamoto S."/>
            <person name="Tamaki H."/>
        </authorList>
    </citation>
    <scope>NUCLEOTIDE SEQUENCE</scope>
    <source>
        <strain evidence="3">NRmbB1</strain>
    </source>
</reference>
<keyword evidence="2" id="KW-1133">Transmembrane helix</keyword>
<dbReference type="InterPro" id="IPR039076">
    <property type="entry name" value="DivIC"/>
</dbReference>
<keyword evidence="4" id="KW-1185">Reference proteome</keyword>
<dbReference type="AlphaFoldDB" id="A0A8A0RJI6"/>
<dbReference type="InterPro" id="IPR007060">
    <property type="entry name" value="FtsL/DivIC"/>
</dbReference>
<dbReference type="EMBL" id="CP059066">
    <property type="protein sequence ID" value="QSQ08475.1"/>
    <property type="molecule type" value="Genomic_DNA"/>
</dbReference>
<feature type="transmembrane region" description="Helical" evidence="2">
    <location>
        <begin position="20"/>
        <end position="37"/>
    </location>
</feature>
<protein>
    <submittedName>
        <fullName evidence="3">Cell division protein FtsL</fullName>
    </submittedName>
</protein>
<sequence>MYMSKQVPKRKRKFKIRHLIIMAVIIYIVSTFVSQQLKINEIKRQQLEVKGKIEAAILEKKELEEEIERLNSDEYIEELARKELGLIKPGDIIYKAVSSPQGTDSEKE</sequence>
<evidence type="ECO:0000313" key="4">
    <source>
        <dbReference type="Proteomes" id="UP000662904"/>
    </source>
</evidence>
<keyword evidence="3" id="KW-0131">Cell cycle</keyword>
<keyword evidence="1" id="KW-0175">Coiled coil</keyword>
<dbReference type="KEGG" id="kme:H0A61_00800"/>
<keyword evidence="3" id="KW-0132">Cell division</keyword>
<keyword evidence="2" id="KW-0472">Membrane</keyword>
<dbReference type="Pfam" id="PF04977">
    <property type="entry name" value="DivIC"/>
    <property type="match status" value="1"/>
</dbReference>
<dbReference type="PANTHER" id="PTHR40027">
    <property type="entry name" value="CELL DIVISION PROTEIN DIVIC"/>
    <property type="match status" value="1"/>
</dbReference>
<dbReference type="PANTHER" id="PTHR40027:SF1">
    <property type="entry name" value="CELL DIVISION PROTEIN DIVIC"/>
    <property type="match status" value="1"/>
</dbReference>
<accession>A0A8A0RJI6</accession>
<evidence type="ECO:0000256" key="2">
    <source>
        <dbReference type="SAM" id="Phobius"/>
    </source>
</evidence>
<proteinExistence type="predicted"/>
<evidence type="ECO:0000313" key="3">
    <source>
        <dbReference type="EMBL" id="QSQ08475.1"/>
    </source>
</evidence>
<dbReference type="RefSeq" id="WP_206708684.1">
    <property type="nucleotide sequence ID" value="NZ_CP059066.1"/>
</dbReference>
<gene>
    <name evidence="3" type="primary">ftsL_1</name>
    <name evidence="3" type="ORF">H0A61_00800</name>
</gene>
<keyword evidence="2" id="KW-0812">Transmembrane</keyword>
<organism evidence="3 4">
    <name type="scientific">Koleobacter methoxysyntrophicus</name>
    <dbReference type="NCBI Taxonomy" id="2751313"/>
    <lineage>
        <taxon>Bacteria</taxon>
        <taxon>Bacillati</taxon>
        <taxon>Bacillota</taxon>
        <taxon>Clostridia</taxon>
        <taxon>Koleobacterales</taxon>
        <taxon>Koleobacteraceae</taxon>
        <taxon>Koleobacter</taxon>
    </lineage>
</organism>
<evidence type="ECO:0000256" key="1">
    <source>
        <dbReference type="SAM" id="Coils"/>
    </source>
</evidence>
<dbReference type="GO" id="GO:0051301">
    <property type="term" value="P:cell division"/>
    <property type="evidence" value="ECO:0007669"/>
    <property type="project" value="UniProtKB-KW"/>
</dbReference>
<name>A0A8A0RJI6_9FIRM</name>
<dbReference type="Proteomes" id="UP000662904">
    <property type="component" value="Chromosome"/>
</dbReference>
<feature type="coiled-coil region" evidence="1">
    <location>
        <begin position="46"/>
        <end position="73"/>
    </location>
</feature>